<reference evidence="1" key="1">
    <citation type="submission" date="2004-11" db="EMBL/GenBank/DDBJ databases">
        <title>The full-length cDNA sequences of Schistosoma japonicum genes.</title>
        <authorList>
            <person name="Han Z."/>
        </authorList>
    </citation>
    <scope>NUCLEOTIDE SEQUENCE</scope>
</reference>
<dbReference type="AlphaFoldDB" id="Q5DBZ4"/>
<dbReference type="EMBL" id="AY814930">
    <property type="protein sequence ID" value="AAW26662.1"/>
    <property type="molecule type" value="mRNA"/>
</dbReference>
<accession>Q5DBZ4</accession>
<name>Q5DBZ4_SCHJA</name>
<evidence type="ECO:0000313" key="1">
    <source>
        <dbReference type="EMBL" id="AAW26662.1"/>
    </source>
</evidence>
<sequence length="108" mass="12720">MTAIVDCITDVYKVTTKPQMQIVLARKLNLLINENRLQNISFAESWESLLESINRTITDFEPIKEKISLFVVRTYLKHYYVFINQLLAKNNITRPIKFLPVNTEHMAY</sequence>
<reference evidence="1" key="2">
    <citation type="journal article" date="2006" name="PLoS Pathog.">
        <title>New perspectives on host-parasite interplay by comparative transcriptomic and proteomic analyses of Schistosoma japonicum.</title>
        <authorList>
            <person name="Liu F."/>
            <person name="Lu J."/>
            <person name="Hu W."/>
            <person name="Wang S.Y."/>
            <person name="Cui S.J."/>
            <person name="Chi M."/>
            <person name="Yan Q."/>
            <person name="Wang X.R."/>
            <person name="Song H.D."/>
            <person name="Xu X.N."/>
            <person name="Wang J.J."/>
            <person name="Zhang X.L."/>
            <person name="Zhang X."/>
            <person name="Wang Z.Q."/>
            <person name="Xue C.L."/>
            <person name="Brindley P.J."/>
            <person name="McManus D.P."/>
            <person name="Yang P.Y."/>
            <person name="Feng Z."/>
            <person name="Chen Z."/>
            <person name="Han Z.G."/>
        </authorList>
    </citation>
    <scope>NUCLEOTIDE SEQUENCE</scope>
</reference>
<organism evidence="1">
    <name type="scientific">Schistosoma japonicum</name>
    <name type="common">Blood fluke</name>
    <dbReference type="NCBI Taxonomy" id="6182"/>
    <lineage>
        <taxon>Eukaryota</taxon>
        <taxon>Metazoa</taxon>
        <taxon>Spiralia</taxon>
        <taxon>Lophotrochozoa</taxon>
        <taxon>Platyhelminthes</taxon>
        <taxon>Trematoda</taxon>
        <taxon>Digenea</taxon>
        <taxon>Strigeidida</taxon>
        <taxon>Schistosomatoidea</taxon>
        <taxon>Schistosomatidae</taxon>
        <taxon>Schistosoma</taxon>
    </lineage>
</organism>
<protein>
    <submittedName>
        <fullName evidence="1">SJCHGC03123 protein</fullName>
    </submittedName>
</protein>
<proteinExistence type="evidence at transcript level"/>